<organism evidence="17 18">
    <name type="scientific">Candidatus Parvarchaeum acidophilus ARMAN-5</name>
    <dbReference type="NCBI Taxonomy" id="662762"/>
    <lineage>
        <taxon>Archaea</taxon>
        <taxon>Candidatus Parvarchaeota</taxon>
        <taxon>Candidatus Parvarchaeum</taxon>
    </lineage>
</organism>
<dbReference type="AlphaFoldDB" id="D6GWU3"/>
<comment type="catalytic activity">
    <reaction evidence="1 15">
        <text>Exonucleolytic cleavage in the 3'- to 5'-direction to yield nucleoside 5'-phosphates.</text>
        <dbReference type="EC" id="3.1.11.1"/>
    </reaction>
</comment>
<evidence type="ECO:0000256" key="14">
    <source>
        <dbReference type="ARBA" id="ARBA00049244"/>
    </source>
</evidence>
<proteinExistence type="inferred from homology"/>
<comment type="function">
    <text evidence="13 15">Possesses two activities: a DNA synthesis (polymerase) and an exonucleolytic activity that degrades single-stranded DNA in the 3' to 5' direction. Has a template-primer preference which is characteristic of a replicative DNA polymerase.</text>
</comment>
<keyword evidence="5 15" id="KW-0548">Nucleotidyltransferase</keyword>
<evidence type="ECO:0000256" key="7">
    <source>
        <dbReference type="ARBA" id="ARBA00022722"/>
    </source>
</evidence>
<dbReference type="Proteomes" id="UP000009376">
    <property type="component" value="Unassembled WGS sequence"/>
</dbReference>
<evidence type="ECO:0000256" key="6">
    <source>
        <dbReference type="ARBA" id="ARBA00022705"/>
    </source>
</evidence>
<reference evidence="17 18" key="1">
    <citation type="journal article" date="2010" name="Proc. Natl. Acad. Sci. U.S.A.">
        <title>Enigmatic, ultrasmall, uncultivated Archaea.</title>
        <authorList>
            <person name="Baker B.J."/>
            <person name="Comolli L.R."/>
            <person name="Dick G.J."/>
            <person name="Hauser L.J."/>
            <person name="Hyatt D."/>
            <person name="Dill B.D."/>
            <person name="Land M.L."/>
            <person name="Verberkmoes N.C."/>
            <person name="Hettich R.L."/>
            <person name="Banfield J.F."/>
        </authorList>
    </citation>
    <scope>NUCLEOTIDE SEQUENCE [LARGE SCALE GENOMIC DNA]</scope>
</reference>
<dbReference type="PANTHER" id="PTHR10416:SF0">
    <property type="entry name" value="DNA POLYMERASE DELTA SUBUNIT 2"/>
    <property type="match status" value="1"/>
</dbReference>
<comment type="subunit">
    <text evidence="3 15">Heterodimer of a large subunit and a small subunit.</text>
</comment>
<accession>D6GWU3</accession>
<evidence type="ECO:0000313" key="17">
    <source>
        <dbReference type="EMBL" id="EFD92318.1"/>
    </source>
</evidence>
<evidence type="ECO:0000256" key="9">
    <source>
        <dbReference type="ARBA" id="ARBA00022839"/>
    </source>
</evidence>
<dbReference type="EC" id="3.1.11.1" evidence="15"/>
<dbReference type="HAMAP" id="MF_00325">
    <property type="entry name" value="DNApol_II_A_arch"/>
    <property type="match status" value="1"/>
</dbReference>
<dbReference type="GO" id="GO:0008310">
    <property type="term" value="F:single-stranded DNA 3'-5' DNA exonuclease activity"/>
    <property type="evidence" value="ECO:0007669"/>
    <property type="project" value="UniProtKB-EC"/>
</dbReference>
<dbReference type="InterPro" id="IPR007185">
    <property type="entry name" value="DNA_pol_a/d/e_bsu"/>
</dbReference>
<comment type="catalytic activity">
    <reaction evidence="14 15">
        <text>DNA(n) + a 2'-deoxyribonucleoside 5'-triphosphate = DNA(n+1) + diphosphate</text>
        <dbReference type="Rhea" id="RHEA:22508"/>
        <dbReference type="Rhea" id="RHEA-COMP:17339"/>
        <dbReference type="Rhea" id="RHEA-COMP:17340"/>
        <dbReference type="ChEBI" id="CHEBI:33019"/>
        <dbReference type="ChEBI" id="CHEBI:61560"/>
        <dbReference type="ChEBI" id="CHEBI:173112"/>
        <dbReference type="EC" id="2.7.7.7"/>
    </reaction>
</comment>
<dbReference type="InterPro" id="IPR029052">
    <property type="entry name" value="Metallo-depent_PP-like"/>
</dbReference>
<evidence type="ECO:0000256" key="2">
    <source>
        <dbReference type="ARBA" id="ARBA00006035"/>
    </source>
</evidence>
<evidence type="ECO:0000256" key="10">
    <source>
        <dbReference type="ARBA" id="ARBA00022932"/>
    </source>
</evidence>
<dbReference type="InterPro" id="IPR011149">
    <property type="entry name" value="Pol2_small_arc"/>
</dbReference>
<comment type="similarity">
    <text evidence="2 15">Belongs to the DNA polymerase delta/II small subunit family.</text>
</comment>
<evidence type="ECO:0000256" key="12">
    <source>
        <dbReference type="ARBA" id="ARBA00023268"/>
    </source>
</evidence>
<dbReference type="GO" id="GO:0006271">
    <property type="term" value="P:DNA strand elongation involved in DNA replication"/>
    <property type="evidence" value="ECO:0007669"/>
    <property type="project" value="TreeGrafter"/>
</dbReference>
<keyword evidence="8 15" id="KW-0378">Hydrolase</keyword>
<dbReference type="GO" id="GO:0006308">
    <property type="term" value="P:DNA catabolic process"/>
    <property type="evidence" value="ECO:0007669"/>
    <property type="project" value="UniProtKB-UniRule"/>
</dbReference>
<keyword evidence="6 15" id="KW-0235">DNA replication</keyword>
<evidence type="ECO:0000256" key="11">
    <source>
        <dbReference type="ARBA" id="ARBA00023125"/>
    </source>
</evidence>
<evidence type="ECO:0000259" key="16">
    <source>
        <dbReference type="Pfam" id="PF04042"/>
    </source>
</evidence>
<protein>
    <recommendedName>
        <fullName evidence="15">DNA polymerase II small subunit</fullName>
        <shortName evidence="15">Pol II</shortName>
        <ecNumber evidence="15">2.7.7.7</ecNumber>
    </recommendedName>
    <alternativeName>
        <fullName evidence="15">Exodeoxyribonuclease small subunit</fullName>
        <ecNumber evidence="15">3.1.11.1</ecNumber>
    </alternativeName>
</protein>
<evidence type="ECO:0000256" key="15">
    <source>
        <dbReference type="HAMAP-Rule" id="MF_00325"/>
    </source>
</evidence>
<evidence type="ECO:0000256" key="8">
    <source>
        <dbReference type="ARBA" id="ARBA00022801"/>
    </source>
</evidence>
<keyword evidence="4 15" id="KW-0808">Transferase</keyword>
<evidence type="ECO:0000256" key="13">
    <source>
        <dbReference type="ARBA" id="ARBA00024817"/>
    </source>
</evidence>
<sequence>MDEEQLNKLFSNGILVDSSIKDLEIADLDSIITSLKEKKITFLDLDTFHNIYSGEAYSDSSIEIIKSYDGELSESKPINWVNYFNDRFSRIKNMLMLKDKSGLMSLSNIKNMPQSSEVKTIAMVSSVSISPVKKYMILDIDDNTGTYKTIISDQNHEILEDQVISISGRKYNDAIFSKNIGFPDIQIKDKVTQEIDDSFILFLSDIHVGSKLFVGDAFERFIKWINGEIPEYSSIAKLVKFIVLNGDLIDGIGVYPNQEKELDIKDLKGQYSKLYEYLGRIPKNIKILISPGNHDATHIAEPQPKLDHNFADSLYKLKNATFLSNPYQVNLCVGKSKTNLLAYHGFSITYYANKIPKYSKMDPDDIENIMKIMLKSRHLAPSHGSTQILPLPKDYLVIDETPDIFATGHIHKTLVSTYKGTILVNSSCWQRQTSYQKKYGMVPDIAKVPIVNIRDKSFQILDFLGDKVQIYKKGIKEV</sequence>
<dbReference type="EMBL" id="GG745609">
    <property type="protein sequence ID" value="EFD92318.1"/>
    <property type="molecule type" value="Genomic_DNA"/>
</dbReference>
<dbReference type="Gene3D" id="3.60.21.50">
    <property type="match status" value="1"/>
</dbReference>
<keyword evidence="10 15" id="KW-0239">DNA-directed DNA polymerase</keyword>
<evidence type="ECO:0000256" key="4">
    <source>
        <dbReference type="ARBA" id="ARBA00022679"/>
    </source>
</evidence>
<evidence type="ECO:0000313" key="18">
    <source>
        <dbReference type="Proteomes" id="UP000009376"/>
    </source>
</evidence>
<dbReference type="PIRSF" id="PIRSF000803">
    <property type="entry name" value="Arc_Pol2_small"/>
    <property type="match status" value="1"/>
</dbReference>
<gene>
    <name evidence="15" type="primary">polB</name>
    <name evidence="17" type="ORF">BJBARM5_0970</name>
</gene>
<dbReference type="GO" id="GO:0003677">
    <property type="term" value="F:DNA binding"/>
    <property type="evidence" value="ECO:0007669"/>
    <property type="project" value="UniProtKB-UniRule"/>
</dbReference>
<dbReference type="SUPFAM" id="SSF56300">
    <property type="entry name" value="Metallo-dependent phosphatases"/>
    <property type="match status" value="1"/>
</dbReference>
<keyword evidence="12 15" id="KW-0511">Multifunctional enzyme</keyword>
<keyword evidence="11 15" id="KW-0238">DNA-binding</keyword>
<dbReference type="GO" id="GO:0003887">
    <property type="term" value="F:DNA-directed DNA polymerase activity"/>
    <property type="evidence" value="ECO:0007669"/>
    <property type="project" value="UniProtKB-UniRule"/>
</dbReference>
<evidence type="ECO:0000256" key="1">
    <source>
        <dbReference type="ARBA" id="ARBA00000563"/>
    </source>
</evidence>
<name>D6GWU3_PARA5</name>
<keyword evidence="9 15" id="KW-0269">Exonuclease</keyword>
<dbReference type="GO" id="GO:0042575">
    <property type="term" value="C:DNA polymerase complex"/>
    <property type="evidence" value="ECO:0007669"/>
    <property type="project" value="TreeGrafter"/>
</dbReference>
<evidence type="ECO:0000256" key="5">
    <source>
        <dbReference type="ARBA" id="ARBA00022695"/>
    </source>
</evidence>
<keyword evidence="7 15" id="KW-0540">Nuclease</keyword>
<dbReference type="EC" id="2.7.7.7" evidence="15"/>
<dbReference type="InterPro" id="IPR024826">
    <property type="entry name" value="DNA_pol_delta/II_ssu"/>
</dbReference>
<dbReference type="Pfam" id="PF04042">
    <property type="entry name" value="DNA_pol_E_B"/>
    <property type="match status" value="1"/>
</dbReference>
<dbReference type="PANTHER" id="PTHR10416">
    <property type="entry name" value="DNA POLYMERASE DELTA SUBUNIT 2"/>
    <property type="match status" value="1"/>
</dbReference>
<evidence type="ECO:0000256" key="3">
    <source>
        <dbReference type="ARBA" id="ARBA00011315"/>
    </source>
</evidence>
<feature type="domain" description="DNA polymerase alpha/delta/epsilon subunit B" evidence="16">
    <location>
        <begin position="200"/>
        <end position="409"/>
    </location>
</feature>